<accession>A0A5B7DYP3</accession>
<reference evidence="1 2" key="1">
    <citation type="submission" date="2019-05" db="EMBL/GenBank/DDBJ databases">
        <title>Another draft genome of Portunus trituberculatus and its Hox gene families provides insights of decapod evolution.</title>
        <authorList>
            <person name="Jeong J.-H."/>
            <person name="Song I."/>
            <person name="Kim S."/>
            <person name="Choi T."/>
            <person name="Kim D."/>
            <person name="Ryu S."/>
            <person name="Kim W."/>
        </authorList>
    </citation>
    <scope>NUCLEOTIDE SEQUENCE [LARGE SCALE GENOMIC DNA]</scope>
    <source>
        <tissue evidence="1">Muscle</tissue>
    </source>
</reference>
<keyword evidence="2" id="KW-1185">Reference proteome</keyword>
<organism evidence="1 2">
    <name type="scientific">Portunus trituberculatus</name>
    <name type="common">Swimming crab</name>
    <name type="synonym">Neptunus trituberculatus</name>
    <dbReference type="NCBI Taxonomy" id="210409"/>
    <lineage>
        <taxon>Eukaryota</taxon>
        <taxon>Metazoa</taxon>
        <taxon>Ecdysozoa</taxon>
        <taxon>Arthropoda</taxon>
        <taxon>Crustacea</taxon>
        <taxon>Multicrustacea</taxon>
        <taxon>Malacostraca</taxon>
        <taxon>Eumalacostraca</taxon>
        <taxon>Eucarida</taxon>
        <taxon>Decapoda</taxon>
        <taxon>Pleocyemata</taxon>
        <taxon>Brachyura</taxon>
        <taxon>Eubrachyura</taxon>
        <taxon>Portunoidea</taxon>
        <taxon>Portunidae</taxon>
        <taxon>Portuninae</taxon>
        <taxon>Portunus</taxon>
    </lineage>
</organism>
<dbReference type="Proteomes" id="UP000324222">
    <property type="component" value="Unassembled WGS sequence"/>
</dbReference>
<name>A0A5B7DYP3_PORTR</name>
<protein>
    <submittedName>
        <fullName evidence="1">Uncharacterized protein</fullName>
    </submittedName>
</protein>
<gene>
    <name evidence="1" type="ORF">E2C01_019827</name>
</gene>
<sequence length="83" mass="9620">MPSAMSLEVMKLQTNVDRTRSIHQANDGSRWIAQPTAKEMLRLISGLTNHFQQSLSLVIKRCHDWRTRRPTSKSCVRANRMKL</sequence>
<dbReference type="EMBL" id="VSRR010001633">
    <property type="protein sequence ID" value="MPC26680.1"/>
    <property type="molecule type" value="Genomic_DNA"/>
</dbReference>
<comment type="caution">
    <text evidence="1">The sequence shown here is derived from an EMBL/GenBank/DDBJ whole genome shotgun (WGS) entry which is preliminary data.</text>
</comment>
<evidence type="ECO:0000313" key="1">
    <source>
        <dbReference type="EMBL" id="MPC26680.1"/>
    </source>
</evidence>
<dbReference type="AlphaFoldDB" id="A0A5B7DYP3"/>
<proteinExistence type="predicted"/>
<evidence type="ECO:0000313" key="2">
    <source>
        <dbReference type="Proteomes" id="UP000324222"/>
    </source>
</evidence>